<comment type="caution">
    <text evidence="2">Lacks conserved residue(s) required for the propagation of feature annotation.</text>
</comment>
<evidence type="ECO:0000256" key="4">
    <source>
        <dbReference type="SAM" id="MobiDB-lite"/>
    </source>
</evidence>
<sequence length="144" mass="16315">MNSCNFTGRLVRDPEIRYSTSEKPICVARFTLAVQRTFKNGEQTADFPRFVAFGRNAETIEKYCKQGIKLEISSSLRTGSYKNREGQTVYTTEFEVERFEFAESKKKEAETTHSTPATGASNTDPSGMSDEAFLNGLYDEYPFN</sequence>
<evidence type="ECO:0000256" key="1">
    <source>
        <dbReference type="ARBA" id="ARBA00023125"/>
    </source>
</evidence>
<dbReference type="AlphaFoldDB" id="A0A4Q1RD76"/>
<dbReference type="Gene3D" id="2.40.50.140">
    <property type="entry name" value="Nucleic acid-binding proteins"/>
    <property type="match status" value="1"/>
</dbReference>
<reference evidence="5 6" key="1">
    <citation type="submission" date="2019-01" db="EMBL/GenBank/DDBJ databases">
        <title>Blautia sp. nov. KGMB01111 isolated human feces.</title>
        <authorList>
            <person name="Park J.-E."/>
            <person name="Kim J.-S."/>
            <person name="Park S.-H."/>
        </authorList>
    </citation>
    <scope>NUCLEOTIDE SEQUENCE [LARGE SCALE GENOMIC DNA]</scope>
    <source>
        <strain evidence="5 6">KGMB01111</strain>
    </source>
</reference>
<feature type="region of interest" description="Disordered" evidence="4">
    <location>
        <begin position="103"/>
        <end position="144"/>
    </location>
</feature>
<protein>
    <recommendedName>
        <fullName evidence="2 3">Single-stranded DNA-binding protein</fullName>
        <shortName evidence="2">SSB</shortName>
    </recommendedName>
</protein>
<dbReference type="PROSITE" id="PS50935">
    <property type="entry name" value="SSB"/>
    <property type="match status" value="1"/>
</dbReference>
<evidence type="ECO:0000313" key="5">
    <source>
        <dbReference type="EMBL" id="RXS72544.1"/>
    </source>
</evidence>
<dbReference type="CDD" id="cd04496">
    <property type="entry name" value="SSB_OBF"/>
    <property type="match status" value="1"/>
</dbReference>
<dbReference type="InterPro" id="IPR012340">
    <property type="entry name" value="NA-bd_OB-fold"/>
</dbReference>
<evidence type="ECO:0000313" key="6">
    <source>
        <dbReference type="Proteomes" id="UP000290106"/>
    </source>
</evidence>
<evidence type="ECO:0000256" key="2">
    <source>
        <dbReference type="HAMAP-Rule" id="MF_00984"/>
    </source>
</evidence>
<comment type="subunit">
    <text evidence="2">Homotetramer.</text>
</comment>
<name>A0A4Q1RD76_9FIRM</name>
<comment type="caution">
    <text evidence="5">The sequence shown here is derived from an EMBL/GenBank/DDBJ whole genome shotgun (WGS) entry which is preliminary data.</text>
</comment>
<dbReference type="Pfam" id="PF00436">
    <property type="entry name" value="SSB"/>
    <property type="match status" value="1"/>
</dbReference>
<proteinExistence type="inferred from homology"/>
<dbReference type="GO" id="GO:0003697">
    <property type="term" value="F:single-stranded DNA binding"/>
    <property type="evidence" value="ECO:0007669"/>
    <property type="project" value="UniProtKB-UniRule"/>
</dbReference>
<organism evidence="5 6">
    <name type="scientific">Blautia faecicola</name>
    <dbReference type="NCBI Taxonomy" id="2509240"/>
    <lineage>
        <taxon>Bacteria</taxon>
        <taxon>Bacillati</taxon>
        <taxon>Bacillota</taxon>
        <taxon>Clostridia</taxon>
        <taxon>Lachnospirales</taxon>
        <taxon>Lachnospiraceae</taxon>
        <taxon>Blautia</taxon>
    </lineage>
</organism>
<dbReference type="EMBL" id="SDKC01000002">
    <property type="protein sequence ID" value="RXS72544.1"/>
    <property type="molecule type" value="Genomic_DNA"/>
</dbReference>
<dbReference type="RefSeq" id="WP_129259661.1">
    <property type="nucleotide sequence ID" value="NZ_SDKC01000002.1"/>
</dbReference>
<feature type="compositionally biased region" description="Polar residues" evidence="4">
    <location>
        <begin position="116"/>
        <end position="126"/>
    </location>
</feature>
<dbReference type="OrthoDB" id="9809878at2"/>
<gene>
    <name evidence="5" type="ORF">ETP43_16320</name>
</gene>
<dbReference type="InterPro" id="IPR000424">
    <property type="entry name" value="Primosome_PriB/ssb"/>
</dbReference>
<dbReference type="Proteomes" id="UP000290106">
    <property type="component" value="Unassembled WGS sequence"/>
</dbReference>
<accession>A0A4Q1RD76</accession>
<dbReference type="SUPFAM" id="SSF50249">
    <property type="entry name" value="Nucleic acid-binding proteins"/>
    <property type="match status" value="1"/>
</dbReference>
<evidence type="ECO:0000256" key="3">
    <source>
        <dbReference type="RuleBase" id="RU000524"/>
    </source>
</evidence>
<keyword evidence="1 2" id="KW-0238">DNA-binding</keyword>
<dbReference type="HAMAP" id="MF_00984">
    <property type="entry name" value="SSB"/>
    <property type="match status" value="1"/>
</dbReference>
<dbReference type="GO" id="GO:0006260">
    <property type="term" value="P:DNA replication"/>
    <property type="evidence" value="ECO:0007669"/>
    <property type="project" value="InterPro"/>
</dbReference>
<keyword evidence="6" id="KW-1185">Reference proteome</keyword>
<dbReference type="NCBIfam" id="TIGR00621">
    <property type="entry name" value="ssb"/>
    <property type="match status" value="1"/>
</dbReference>
<dbReference type="InterPro" id="IPR011344">
    <property type="entry name" value="ssDNA-bd"/>
</dbReference>